<dbReference type="Pfam" id="PF13181">
    <property type="entry name" value="TPR_8"/>
    <property type="match status" value="1"/>
</dbReference>
<dbReference type="HOGENOM" id="CLU_1170026_0_0_6"/>
<evidence type="ECO:0008006" key="3">
    <source>
        <dbReference type="Google" id="ProtNLM"/>
    </source>
</evidence>
<dbReference type="eggNOG" id="COG0457">
    <property type="taxonomic scope" value="Bacteria"/>
</dbReference>
<dbReference type="Gene3D" id="1.25.40.10">
    <property type="entry name" value="Tetratricopeptide repeat domain"/>
    <property type="match status" value="1"/>
</dbReference>
<name>K4L3F4_SIMAS</name>
<reference evidence="1 2" key="1">
    <citation type="journal article" date="2013" name="Genome Announc.">
        <title>Complete genome sequence of Simiduia agarivorans SA1(T), a marine bacterium able to degrade a variety of polysaccharides.</title>
        <authorList>
            <person name="Lin S.Y."/>
            <person name="Shieh W.Y."/>
            <person name="Chen J.S."/>
            <person name="Tang S.L."/>
        </authorList>
    </citation>
    <scope>NUCLEOTIDE SEQUENCE [LARGE SCALE GENOMIC DNA]</scope>
    <source>
        <strain evidence="2">DSM 21679 / JCM 13881 / BCRC 17597 / SA1</strain>
    </source>
</reference>
<dbReference type="AlphaFoldDB" id="K4L3F4"/>
<gene>
    <name evidence="1" type="ordered locus">M5M_17895</name>
</gene>
<protein>
    <recommendedName>
        <fullName evidence="3">Tetratricopeptide repeat protein</fullName>
    </recommendedName>
</protein>
<evidence type="ECO:0000313" key="2">
    <source>
        <dbReference type="Proteomes" id="UP000000466"/>
    </source>
</evidence>
<evidence type="ECO:0000313" key="1">
    <source>
        <dbReference type="EMBL" id="AFV00708.2"/>
    </source>
</evidence>
<sequence>MSIRSGVLISAVMFALVVSWCLAYSVSGRSVMYMWSNNLSLWEWAYSVLPRHSVAFTNYPAALLQFGRPEDAVEYYERNKNFRWKPQIFGGYAVALAQVGRYDEAVKNYESAIALVFSGIESLLLKGVDENSGHLRYLEGLLAEYYTNLAMAKLAQYEEDGVPRWDDVFGLLEAVEGMRADNNRHLAILASAHYTKGNIEKAKEYAERFLAARGDKRLIAKFWPDYCDYINCATTGK</sequence>
<proteinExistence type="predicted"/>
<dbReference type="KEGG" id="saga:M5M_17895"/>
<organism evidence="1 2">
    <name type="scientific">Simiduia agarivorans (strain DSM 21679 / JCM 13881 / BCRC 17597 / SA1)</name>
    <dbReference type="NCBI Taxonomy" id="1117647"/>
    <lineage>
        <taxon>Bacteria</taxon>
        <taxon>Pseudomonadati</taxon>
        <taxon>Pseudomonadota</taxon>
        <taxon>Gammaproteobacteria</taxon>
        <taxon>Cellvibrionales</taxon>
        <taxon>Cellvibrionaceae</taxon>
        <taxon>Simiduia</taxon>
    </lineage>
</organism>
<dbReference type="Proteomes" id="UP000000466">
    <property type="component" value="Chromosome"/>
</dbReference>
<dbReference type="RefSeq" id="WP_016389906.1">
    <property type="nucleotide sequence ID" value="NC_018868.3"/>
</dbReference>
<keyword evidence="2" id="KW-1185">Reference proteome</keyword>
<dbReference type="InterPro" id="IPR019734">
    <property type="entry name" value="TPR_rpt"/>
</dbReference>
<dbReference type="STRING" id="1117647.M5M_17895"/>
<dbReference type="InterPro" id="IPR011990">
    <property type="entry name" value="TPR-like_helical_dom_sf"/>
</dbReference>
<dbReference type="EMBL" id="CP003746">
    <property type="protein sequence ID" value="AFV00708.2"/>
    <property type="molecule type" value="Genomic_DNA"/>
</dbReference>
<accession>K4L3F4</accession>
<dbReference type="SUPFAM" id="SSF48452">
    <property type="entry name" value="TPR-like"/>
    <property type="match status" value="1"/>
</dbReference>